<dbReference type="Proteomes" id="UP000503447">
    <property type="component" value="Chromosome"/>
</dbReference>
<sequence length="79" mass="7010">MLTLGGGSGAPAVPAGGATEPVVPPAVVTGNSMFGGGTLRAPAGVTGPPPGPAGAASRGTPPTGVEPGGWAAAPAGGGR</sequence>
<accession>A0A6M5Z0L4</accession>
<proteinExistence type="predicted"/>
<feature type="region of interest" description="Disordered" evidence="1">
    <location>
        <begin position="38"/>
        <end position="79"/>
    </location>
</feature>
<feature type="compositionally biased region" description="Low complexity" evidence="1">
    <location>
        <begin position="53"/>
        <end position="79"/>
    </location>
</feature>
<gene>
    <name evidence="2" type="ORF">FTUN_6556</name>
</gene>
<evidence type="ECO:0000313" key="2">
    <source>
        <dbReference type="EMBL" id="QJW98961.1"/>
    </source>
</evidence>
<organism evidence="2 3">
    <name type="scientific">Frigoriglobus tundricola</name>
    <dbReference type="NCBI Taxonomy" id="2774151"/>
    <lineage>
        <taxon>Bacteria</taxon>
        <taxon>Pseudomonadati</taxon>
        <taxon>Planctomycetota</taxon>
        <taxon>Planctomycetia</taxon>
        <taxon>Gemmatales</taxon>
        <taxon>Gemmataceae</taxon>
        <taxon>Frigoriglobus</taxon>
    </lineage>
</organism>
<dbReference type="EMBL" id="CP053452">
    <property type="protein sequence ID" value="QJW98961.1"/>
    <property type="molecule type" value="Genomic_DNA"/>
</dbReference>
<evidence type="ECO:0000313" key="3">
    <source>
        <dbReference type="Proteomes" id="UP000503447"/>
    </source>
</evidence>
<dbReference type="AlphaFoldDB" id="A0A6M5Z0L4"/>
<dbReference type="KEGG" id="ftj:FTUN_6556"/>
<keyword evidence="3" id="KW-1185">Reference proteome</keyword>
<reference evidence="3" key="1">
    <citation type="submission" date="2020-05" db="EMBL/GenBank/DDBJ databases">
        <title>Frigoriglobus tundricola gen. nov., sp. nov., a psychrotolerant cellulolytic planctomycete of the family Gemmataceae with two divergent copies of 16S rRNA gene.</title>
        <authorList>
            <person name="Kulichevskaya I.S."/>
            <person name="Ivanova A.A."/>
            <person name="Naumoff D.G."/>
            <person name="Beletsky A.V."/>
            <person name="Rijpstra W.I.C."/>
            <person name="Sinninghe Damste J.S."/>
            <person name="Mardanov A.V."/>
            <person name="Ravin N.V."/>
            <person name="Dedysh S.N."/>
        </authorList>
    </citation>
    <scope>NUCLEOTIDE SEQUENCE [LARGE SCALE GENOMIC DNA]</scope>
    <source>
        <strain evidence="3">PL17</strain>
    </source>
</reference>
<name>A0A6M5Z0L4_9BACT</name>
<protein>
    <submittedName>
        <fullName evidence="2">Uncharacterized protein</fullName>
    </submittedName>
</protein>
<evidence type="ECO:0000256" key="1">
    <source>
        <dbReference type="SAM" id="MobiDB-lite"/>
    </source>
</evidence>